<dbReference type="InterPro" id="IPR029526">
    <property type="entry name" value="PGBD"/>
</dbReference>
<feature type="domain" description="PiggyBac transposable element-derived protein" evidence="2">
    <location>
        <begin position="42"/>
        <end position="108"/>
    </location>
</feature>
<feature type="compositionally biased region" description="Polar residues" evidence="1">
    <location>
        <begin position="10"/>
        <end position="24"/>
    </location>
</feature>
<dbReference type="AlphaFoldDB" id="A0AAE1A6V2"/>
<evidence type="ECO:0000256" key="1">
    <source>
        <dbReference type="SAM" id="MobiDB-lite"/>
    </source>
</evidence>
<comment type="caution">
    <text evidence="3">The sequence shown here is derived from an EMBL/GenBank/DDBJ whole genome shotgun (WGS) entry which is preliminary data.</text>
</comment>
<protein>
    <recommendedName>
        <fullName evidence="2">PiggyBac transposable element-derived protein domain-containing protein</fullName>
    </recommendedName>
</protein>
<reference evidence="3" key="1">
    <citation type="journal article" date="2023" name="G3 (Bethesda)">
        <title>A reference genome for the long-term kleptoplast-retaining sea slug Elysia crispata morphotype clarki.</title>
        <authorList>
            <person name="Eastman K.E."/>
            <person name="Pendleton A.L."/>
            <person name="Shaikh M.A."/>
            <person name="Suttiyut T."/>
            <person name="Ogas R."/>
            <person name="Tomko P."/>
            <person name="Gavelis G."/>
            <person name="Widhalm J.R."/>
            <person name="Wisecaver J.H."/>
        </authorList>
    </citation>
    <scope>NUCLEOTIDE SEQUENCE</scope>
    <source>
        <strain evidence="3">ECLA1</strain>
    </source>
</reference>
<evidence type="ECO:0000313" key="4">
    <source>
        <dbReference type="Proteomes" id="UP001283361"/>
    </source>
</evidence>
<keyword evidence="4" id="KW-1185">Reference proteome</keyword>
<organism evidence="3 4">
    <name type="scientific">Elysia crispata</name>
    <name type="common">lettuce slug</name>
    <dbReference type="NCBI Taxonomy" id="231223"/>
    <lineage>
        <taxon>Eukaryota</taxon>
        <taxon>Metazoa</taxon>
        <taxon>Spiralia</taxon>
        <taxon>Lophotrochozoa</taxon>
        <taxon>Mollusca</taxon>
        <taxon>Gastropoda</taxon>
        <taxon>Heterobranchia</taxon>
        <taxon>Euthyneura</taxon>
        <taxon>Panpulmonata</taxon>
        <taxon>Sacoglossa</taxon>
        <taxon>Placobranchoidea</taxon>
        <taxon>Plakobranchidae</taxon>
        <taxon>Elysia</taxon>
    </lineage>
</organism>
<dbReference type="Proteomes" id="UP001283361">
    <property type="component" value="Unassembled WGS sequence"/>
</dbReference>
<accession>A0AAE1A6V2</accession>
<dbReference type="EMBL" id="JAWDGP010002507">
    <property type="protein sequence ID" value="KAK3782408.1"/>
    <property type="molecule type" value="Genomic_DNA"/>
</dbReference>
<dbReference type="Pfam" id="PF13843">
    <property type="entry name" value="DDE_Tnp_1_7"/>
    <property type="match status" value="1"/>
</dbReference>
<feature type="region of interest" description="Disordered" evidence="1">
    <location>
        <begin position="1"/>
        <end position="38"/>
    </location>
</feature>
<sequence>MFKSKDDTEWSPSPDTSKQKTPSKNIYKPPKTKISNAQSAVDPGSTFNLFLPASIISDLVQYTNLEGERVDGVMWRPTDAIEIRALIGAYIHFGATNQNICPSELIWDVRNGNQLMRYPKGTEKGKPKFAYQKDYVEAQEILEDIR</sequence>
<proteinExistence type="predicted"/>
<gene>
    <name evidence="3" type="ORF">RRG08_033049</name>
</gene>
<evidence type="ECO:0000313" key="3">
    <source>
        <dbReference type="EMBL" id="KAK3782408.1"/>
    </source>
</evidence>
<name>A0AAE1A6V2_9GAST</name>
<evidence type="ECO:0000259" key="2">
    <source>
        <dbReference type="Pfam" id="PF13843"/>
    </source>
</evidence>